<organism evidence="3 4">
    <name type="scientific">Aquitalea magnusonii</name>
    <dbReference type="NCBI Taxonomy" id="332411"/>
    <lineage>
        <taxon>Bacteria</taxon>
        <taxon>Pseudomonadati</taxon>
        <taxon>Pseudomonadota</taxon>
        <taxon>Betaproteobacteria</taxon>
        <taxon>Neisseriales</taxon>
        <taxon>Chromobacteriaceae</taxon>
        <taxon>Aquitalea</taxon>
    </lineage>
</organism>
<comment type="caution">
    <text evidence="3">The sequence shown here is derived from an EMBL/GenBank/DDBJ whole genome shotgun (WGS) entry which is preliminary data.</text>
</comment>
<dbReference type="Proteomes" id="UP000248395">
    <property type="component" value="Unassembled WGS sequence"/>
</dbReference>
<dbReference type="EMBL" id="QJKC01000018">
    <property type="protein sequence ID" value="PXX42748.1"/>
    <property type="molecule type" value="Genomic_DNA"/>
</dbReference>
<gene>
    <name evidence="3" type="ORF">DFR38_11828</name>
</gene>
<dbReference type="RefSeq" id="WP_059285237.1">
    <property type="nucleotide sequence ID" value="NZ_LNQU01000019.1"/>
</dbReference>
<protein>
    <recommendedName>
        <fullName evidence="5">Transmembrane protein</fullName>
    </recommendedName>
</protein>
<feature type="region of interest" description="Disordered" evidence="1">
    <location>
        <begin position="172"/>
        <end position="194"/>
    </location>
</feature>
<evidence type="ECO:0000256" key="1">
    <source>
        <dbReference type="SAM" id="MobiDB-lite"/>
    </source>
</evidence>
<evidence type="ECO:0000256" key="2">
    <source>
        <dbReference type="SAM" id="Phobius"/>
    </source>
</evidence>
<accession>A0A318J6G7</accession>
<keyword evidence="4" id="KW-1185">Reference proteome</keyword>
<name>A0A318J6G7_9NEIS</name>
<evidence type="ECO:0000313" key="4">
    <source>
        <dbReference type="Proteomes" id="UP000248395"/>
    </source>
</evidence>
<feature type="transmembrane region" description="Helical" evidence="2">
    <location>
        <begin position="12"/>
        <end position="36"/>
    </location>
</feature>
<evidence type="ECO:0000313" key="3">
    <source>
        <dbReference type="EMBL" id="PXX42748.1"/>
    </source>
</evidence>
<evidence type="ECO:0008006" key="5">
    <source>
        <dbReference type="Google" id="ProtNLM"/>
    </source>
</evidence>
<proteinExistence type="predicted"/>
<reference evidence="3 4" key="1">
    <citation type="submission" date="2018-05" db="EMBL/GenBank/DDBJ databases">
        <title>Genomic Encyclopedia of Type Strains, Phase IV (KMG-IV): sequencing the most valuable type-strain genomes for metagenomic binning, comparative biology and taxonomic classification.</title>
        <authorList>
            <person name="Goeker M."/>
        </authorList>
    </citation>
    <scope>NUCLEOTIDE SEQUENCE [LARGE SCALE GENOMIC DNA]</scope>
    <source>
        <strain evidence="3 4">DSM 25134</strain>
    </source>
</reference>
<keyword evidence="2" id="KW-0472">Membrane</keyword>
<feature type="transmembrane region" description="Helical" evidence="2">
    <location>
        <begin position="108"/>
        <end position="129"/>
    </location>
</feature>
<keyword evidence="2" id="KW-0812">Transmembrane</keyword>
<keyword evidence="2" id="KW-1133">Transmembrane helix</keyword>
<sequence>MLKDLRQILDAIFYTIIICMAPVLLVVGLLSIVALAGHYRRAQDPYERKACLWTMMQWNAISFLIISFCVGLFFGEDAVDRYNHFIPHLGWLVQLPMWLFHIDFIDSIAGPTILDWAICALIFLVTAFWKPFGEVKYIGDVYHYLPPDGYTTFETKSAYQALQASDREWEEKRKRAAQKAAVTRAKNSAARERL</sequence>
<feature type="transmembrane region" description="Helical" evidence="2">
    <location>
        <begin position="56"/>
        <end position="75"/>
    </location>
</feature>
<dbReference type="AlphaFoldDB" id="A0A318J6G7"/>